<dbReference type="EMBL" id="BARV01019584">
    <property type="protein sequence ID" value="GAI18796.1"/>
    <property type="molecule type" value="Genomic_DNA"/>
</dbReference>
<comment type="caution">
    <text evidence="1">The sequence shown here is derived from an EMBL/GenBank/DDBJ whole genome shotgun (WGS) entry which is preliminary data.</text>
</comment>
<dbReference type="InterPro" id="IPR015943">
    <property type="entry name" value="WD40/YVTN_repeat-like_dom_sf"/>
</dbReference>
<organism evidence="1">
    <name type="scientific">marine sediment metagenome</name>
    <dbReference type="NCBI Taxonomy" id="412755"/>
    <lineage>
        <taxon>unclassified sequences</taxon>
        <taxon>metagenomes</taxon>
        <taxon>ecological metagenomes</taxon>
    </lineage>
</organism>
<dbReference type="Gene3D" id="2.130.10.10">
    <property type="entry name" value="YVTN repeat-like/Quinoprotein amine dehydrogenase"/>
    <property type="match status" value="1"/>
</dbReference>
<dbReference type="InterPro" id="IPR011047">
    <property type="entry name" value="Quinoprotein_ADH-like_sf"/>
</dbReference>
<sequence length="177" mass="20198">SHIDFDMLGGGEIIVLDLDGNLLWRKTLCDSVCPSSPVIGEDGTVYICSSNDLIGGDAPGYLHAFGPGDMKKIEVEYPEIGYLYLFGRKFLPTPRGNTIIIGDCNVKVNAYSEDDLESVNFYIDESCKFTDYEAPYEWKMDQRFSDYPIYPHRLSIKAQYKGGCEWVEDIEFWFFHL</sequence>
<proteinExistence type="predicted"/>
<reference evidence="1" key="1">
    <citation type="journal article" date="2014" name="Front. Microbiol.">
        <title>High frequency of phylogenetically diverse reductive dehalogenase-homologous genes in deep subseafloor sedimentary metagenomes.</title>
        <authorList>
            <person name="Kawai M."/>
            <person name="Futagami T."/>
            <person name="Toyoda A."/>
            <person name="Takaki Y."/>
            <person name="Nishi S."/>
            <person name="Hori S."/>
            <person name="Arai W."/>
            <person name="Tsubouchi T."/>
            <person name="Morono Y."/>
            <person name="Uchiyama I."/>
            <person name="Ito T."/>
            <person name="Fujiyama A."/>
            <person name="Inagaki F."/>
            <person name="Takami H."/>
        </authorList>
    </citation>
    <scope>NUCLEOTIDE SEQUENCE</scope>
    <source>
        <strain evidence="1">Expedition CK06-06</strain>
    </source>
</reference>
<accession>X1ML42</accession>
<evidence type="ECO:0000313" key="1">
    <source>
        <dbReference type="EMBL" id="GAI18796.1"/>
    </source>
</evidence>
<feature type="non-terminal residue" evidence="1">
    <location>
        <position position="1"/>
    </location>
</feature>
<dbReference type="AlphaFoldDB" id="X1ML42"/>
<protein>
    <submittedName>
        <fullName evidence="1">Uncharacterized protein</fullName>
    </submittedName>
</protein>
<dbReference type="SUPFAM" id="SSF50998">
    <property type="entry name" value="Quinoprotein alcohol dehydrogenase-like"/>
    <property type="match status" value="1"/>
</dbReference>
<gene>
    <name evidence="1" type="ORF">S06H3_32886</name>
</gene>
<name>X1ML42_9ZZZZ</name>